<dbReference type="SUPFAM" id="SSF48208">
    <property type="entry name" value="Six-hairpin glycosidases"/>
    <property type="match status" value="1"/>
</dbReference>
<dbReference type="PANTHER" id="PTHR31616:SF0">
    <property type="entry name" value="GLUCAN 1,4-ALPHA-GLUCOSIDASE"/>
    <property type="match status" value="1"/>
</dbReference>
<dbReference type="PANTHER" id="PTHR31616">
    <property type="entry name" value="TREHALASE"/>
    <property type="match status" value="1"/>
</dbReference>
<proteinExistence type="predicted"/>
<comment type="caution">
    <text evidence="2">The sequence shown here is derived from an EMBL/GenBank/DDBJ whole genome shotgun (WGS) entry which is preliminary data.</text>
</comment>
<gene>
    <name evidence="2" type="ORF">H9815_02280</name>
</gene>
<dbReference type="Proteomes" id="UP000824037">
    <property type="component" value="Unassembled WGS sequence"/>
</dbReference>
<sequence>EWVLTWVPSHAEVPDPLDVTEALTRTRSYWQDWSKQIDVVGRWSEAEHRSLLVLRALTHAETGGIVAAPTTSLPEDPGGVRNWDYRYCWLRDSALTLEALLLHGRTETALHWRNWLLRAVAGDPEDLQIMYGVGGERWLEERTLDHLPGHLGSRPVRIGNGAVTQFQADVVGEVLIALAKIRDAGLEEDDFSWPLQRSMLRYVTRHSGSKDQGLWEMRGDPHYFTHSRVMMWAALDRGVRAVAEHGLDGPHQEWADLREELREEILTRGVNAETGGFTQTYDNTEVDASLLQIPQTGFIDYDDPRMLATVAQIERDLMADGLLLRYRTTAGTDGLAGHEYPFLVCSFWLVEQYAHTGRIGDATALMDRLVGLSNHVGLLAEEYDPAGDRQMGNFPQAFSHLGLVRAADALQAAIQNQEPSEHDLHGTIDPEETR</sequence>
<evidence type="ECO:0000313" key="2">
    <source>
        <dbReference type="EMBL" id="HIZ34578.1"/>
    </source>
</evidence>
<dbReference type="Pfam" id="PF00723">
    <property type="entry name" value="Glyco_hydro_15"/>
    <property type="match status" value="1"/>
</dbReference>
<dbReference type="GO" id="GO:0005975">
    <property type="term" value="P:carbohydrate metabolic process"/>
    <property type="evidence" value="ECO:0007669"/>
    <property type="project" value="InterPro"/>
</dbReference>
<dbReference type="Gene3D" id="1.50.10.10">
    <property type="match status" value="1"/>
</dbReference>
<dbReference type="InterPro" id="IPR012341">
    <property type="entry name" value="6hp_glycosidase-like_sf"/>
</dbReference>
<evidence type="ECO:0000313" key="3">
    <source>
        <dbReference type="Proteomes" id="UP000824037"/>
    </source>
</evidence>
<name>A0A9D2EBW6_9MICO</name>
<protein>
    <submittedName>
        <fullName evidence="2">Glycoside hydrolase family 15 protein</fullName>
    </submittedName>
</protein>
<dbReference type="AlphaFoldDB" id="A0A9D2EBW6"/>
<feature type="non-terminal residue" evidence="2">
    <location>
        <position position="1"/>
    </location>
</feature>
<dbReference type="InterPro" id="IPR011613">
    <property type="entry name" value="GH15-like"/>
</dbReference>
<feature type="domain" description="GH15-like" evidence="1">
    <location>
        <begin position="58"/>
        <end position="407"/>
    </location>
</feature>
<organism evidence="2 3">
    <name type="scientific">Candidatus Ruania gallistercoris</name>
    <dbReference type="NCBI Taxonomy" id="2838746"/>
    <lineage>
        <taxon>Bacteria</taxon>
        <taxon>Bacillati</taxon>
        <taxon>Actinomycetota</taxon>
        <taxon>Actinomycetes</taxon>
        <taxon>Micrococcales</taxon>
        <taxon>Ruaniaceae</taxon>
        <taxon>Ruania</taxon>
    </lineage>
</organism>
<dbReference type="GO" id="GO:0004553">
    <property type="term" value="F:hydrolase activity, hydrolyzing O-glycosyl compounds"/>
    <property type="evidence" value="ECO:0007669"/>
    <property type="project" value="TreeGrafter"/>
</dbReference>
<reference evidence="2" key="2">
    <citation type="submission" date="2021-04" db="EMBL/GenBank/DDBJ databases">
        <authorList>
            <person name="Gilroy R."/>
        </authorList>
    </citation>
    <scope>NUCLEOTIDE SEQUENCE</scope>
    <source>
        <strain evidence="2">ChiGjej4B4-7305</strain>
    </source>
</reference>
<keyword evidence="2" id="KW-0378">Hydrolase</keyword>
<dbReference type="EMBL" id="DXBY01000046">
    <property type="protein sequence ID" value="HIZ34578.1"/>
    <property type="molecule type" value="Genomic_DNA"/>
</dbReference>
<accession>A0A9D2EBW6</accession>
<reference evidence="2" key="1">
    <citation type="journal article" date="2021" name="PeerJ">
        <title>Extensive microbial diversity within the chicken gut microbiome revealed by metagenomics and culture.</title>
        <authorList>
            <person name="Gilroy R."/>
            <person name="Ravi A."/>
            <person name="Getino M."/>
            <person name="Pursley I."/>
            <person name="Horton D.L."/>
            <person name="Alikhan N.F."/>
            <person name="Baker D."/>
            <person name="Gharbi K."/>
            <person name="Hall N."/>
            <person name="Watson M."/>
            <person name="Adriaenssens E.M."/>
            <person name="Foster-Nyarko E."/>
            <person name="Jarju S."/>
            <person name="Secka A."/>
            <person name="Antonio M."/>
            <person name="Oren A."/>
            <person name="Chaudhuri R.R."/>
            <person name="La Ragione R."/>
            <person name="Hildebrand F."/>
            <person name="Pallen M.J."/>
        </authorList>
    </citation>
    <scope>NUCLEOTIDE SEQUENCE</scope>
    <source>
        <strain evidence="2">ChiGjej4B4-7305</strain>
    </source>
</reference>
<evidence type="ECO:0000259" key="1">
    <source>
        <dbReference type="Pfam" id="PF00723"/>
    </source>
</evidence>
<dbReference type="InterPro" id="IPR008928">
    <property type="entry name" value="6-hairpin_glycosidase_sf"/>
</dbReference>